<reference evidence="2" key="2">
    <citation type="submission" date="2015-01" db="EMBL/GenBank/DDBJ databases">
        <title>Evolutionary Origins and Diversification of the Mycorrhizal Mutualists.</title>
        <authorList>
            <consortium name="DOE Joint Genome Institute"/>
            <consortium name="Mycorrhizal Genomics Consortium"/>
            <person name="Kohler A."/>
            <person name="Kuo A."/>
            <person name="Nagy L.G."/>
            <person name="Floudas D."/>
            <person name="Copeland A."/>
            <person name="Barry K.W."/>
            <person name="Cichocki N."/>
            <person name="Veneault-Fourrey C."/>
            <person name="LaButti K."/>
            <person name="Lindquist E.A."/>
            <person name="Lipzen A."/>
            <person name="Lundell T."/>
            <person name="Morin E."/>
            <person name="Murat C."/>
            <person name="Riley R."/>
            <person name="Ohm R."/>
            <person name="Sun H."/>
            <person name="Tunlid A."/>
            <person name="Henrissat B."/>
            <person name="Grigoriev I.V."/>
            <person name="Hibbett D.S."/>
            <person name="Martin F."/>
        </authorList>
    </citation>
    <scope>NUCLEOTIDE SEQUENCE [LARGE SCALE GENOMIC DNA]</scope>
    <source>
        <strain evidence="2">Marx 270</strain>
    </source>
</reference>
<dbReference type="EMBL" id="KN831964">
    <property type="protein sequence ID" value="KIO06153.1"/>
    <property type="molecule type" value="Genomic_DNA"/>
</dbReference>
<dbReference type="HOGENOM" id="CLU_2997414_0_0_1"/>
<evidence type="ECO:0000313" key="2">
    <source>
        <dbReference type="Proteomes" id="UP000054217"/>
    </source>
</evidence>
<proteinExistence type="predicted"/>
<accession>A0A0C3JAQ9</accession>
<dbReference type="AlphaFoldDB" id="A0A0C3JAQ9"/>
<protein>
    <submittedName>
        <fullName evidence="1">Uncharacterized protein</fullName>
    </submittedName>
</protein>
<gene>
    <name evidence="1" type="ORF">M404DRAFT_999371</name>
</gene>
<organism evidence="1 2">
    <name type="scientific">Pisolithus tinctorius Marx 270</name>
    <dbReference type="NCBI Taxonomy" id="870435"/>
    <lineage>
        <taxon>Eukaryota</taxon>
        <taxon>Fungi</taxon>
        <taxon>Dikarya</taxon>
        <taxon>Basidiomycota</taxon>
        <taxon>Agaricomycotina</taxon>
        <taxon>Agaricomycetes</taxon>
        <taxon>Agaricomycetidae</taxon>
        <taxon>Boletales</taxon>
        <taxon>Sclerodermatineae</taxon>
        <taxon>Pisolithaceae</taxon>
        <taxon>Pisolithus</taxon>
    </lineage>
</organism>
<reference evidence="1 2" key="1">
    <citation type="submission" date="2014-04" db="EMBL/GenBank/DDBJ databases">
        <authorList>
            <consortium name="DOE Joint Genome Institute"/>
            <person name="Kuo A."/>
            <person name="Kohler A."/>
            <person name="Costa M.D."/>
            <person name="Nagy L.G."/>
            <person name="Floudas D."/>
            <person name="Copeland A."/>
            <person name="Barry K.W."/>
            <person name="Cichocki N."/>
            <person name="Veneault-Fourrey C."/>
            <person name="LaButti K."/>
            <person name="Lindquist E.A."/>
            <person name="Lipzen A."/>
            <person name="Lundell T."/>
            <person name="Morin E."/>
            <person name="Murat C."/>
            <person name="Sun H."/>
            <person name="Tunlid A."/>
            <person name="Henrissat B."/>
            <person name="Grigoriev I.V."/>
            <person name="Hibbett D.S."/>
            <person name="Martin F."/>
            <person name="Nordberg H.P."/>
            <person name="Cantor M.N."/>
            <person name="Hua S.X."/>
        </authorList>
    </citation>
    <scope>NUCLEOTIDE SEQUENCE [LARGE SCALE GENOMIC DNA]</scope>
    <source>
        <strain evidence="1 2">Marx 270</strain>
    </source>
</reference>
<name>A0A0C3JAQ9_PISTI</name>
<dbReference type="Proteomes" id="UP000054217">
    <property type="component" value="Unassembled WGS sequence"/>
</dbReference>
<keyword evidence="2" id="KW-1185">Reference proteome</keyword>
<evidence type="ECO:0000313" key="1">
    <source>
        <dbReference type="EMBL" id="KIO06153.1"/>
    </source>
</evidence>
<dbReference type="InParanoid" id="A0A0C3JAQ9"/>
<sequence length="57" mass="6392">MSLAMLIDEAVATRYEHRKSALYSKEGRAYLNTCQTRCCSKVSKLIQRTCVPEAPIG</sequence>